<dbReference type="EMBL" id="QAYE01000007">
    <property type="protein sequence ID" value="PTW45577.1"/>
    <property type="molecule type" value="Genomic_DNA"/>
</dbReference>
<organism evidence="1 2">
    <name type="scientific">Sphingomonas faeni</name>
    <dbReference type="NCBI Taxonomy" id="185950"/>
    <lineage>
        <taxon>Bacteria</taxon>
        <taxon>Pseudomonadati</taxon>
        <taxon>Pseudomonadota</taxon>
        <taxon>Alphaproteobacteria</taxon>
        <taxon>Sphingomonadales</taxon>
        <taxon>Sphingomonadaceae</taxon>
        <taxon>Sphingomonas</taxon>
    </lineage>
</organism>
<sequence>MTFPRLKQRLHRSRDRAVAMGIGDPPNNFKIFANGTLMARPHSQTIRMSARCRMKSVVVSKCALPIAPM</sequence>
<protein>
    <submittedName>
        <fullName evidence="1">Uncharacterized protein</fullName>
    </submittedName>
</protein>
<evidence type="ECO:0000313" key="2">
    <source>
        <dbReference type="Proteomes" id="UP000244013"/>
    </source>
</evidence>
<gene>
    <name evidence="1" type="ORF">C8J25_107262</name>
</gene>
<comment type="caution">
    <text evidence="1">The sequence shown here is derived from an EMBL/GenBank/DDBJ whole genome shotgun (WGS) entry which is preliminary data.</text>
</comment>
<dbReference type="Proteomes" id="UP000244013">
    <property type="component" value="Unassembled WGS sequence"/>
</dbReference>
<accession>A0A2T5U248</accession>
<dbReference type="AlphaFoldDB" id="A0A2T5U248"/>
<reference evidence="1 2" key="1">
    <citation type="submission" date="2018-04" db="EMBL/GenBank/DDBJ databases">
        <title>Genomic Encyclopedia of Type Strains, Phase III (KMG-III): the genomes of soil and plant-associated and newly described type strains.</title>
        <authorList>
            <person name="Whitman W."/>
        </authorList>
    </citation>
    <scope>NUCLEOTIDE SEQUENCE [LARGE SCALE GENOMIC DNA]</scope>
    <source>
        <strain evidence="1 2">MA-olki</strain>
    </source>
</reference>
<proteinExistence type="predicted"/>
<evidence type="ECO:0000313" key="1">
    <source>
        <dbReference type="EMBL" id="PTW45577.1"/>
    </source>
</evidence>
<name>A0A2T5U248_9SPHN</name>